<sequence length="346" mass="38119">MPTRHSKWSASSKKSEKGVKGGLRNGKREGRGRRNGVTKDARLVSQEDVAVERTTMLLERQAELDQIMDTHDAMVREAFHLEKFVTLIEYDPTIAKQDKSIVFQEYKSDYDLLEKASTSAGPSRATRRAHTERVQNLTAPLLPSTTSRVRTEPELPLSAKSKGKQKAVDSVNGTAPIESVTPNKPGKSKSISQPPKLRALAPILPMDGEASISTGPVRGKKRNITVVSPTGSPAAAPSAKKKRKFQDGLASEVAEVPNILGHKSTGSDDVALDPSQISARRKSLRHPPAMIREPPTLFQLPSEVEPPQSQFNIRRVKLIVRPPPPLYSNPRQQPPRPRFIHRSPAF</sequence>
<evidence type="ECO:0000256" key="1">
    <source>
        <dbReference type="SAM" id="MobiDB-lite"/>
    </source>
</evidence>
<feature type="region of interest" description="Disordered" evidence="1">
    <location>
        <begin position="1"/>
        <end position="40"/>
    </location>
</feature>
<feature type="region of interest" description="Disordered" evidence="1">
    <location>
        <begin position="139"/>
        <end position="195"/>
    </location>
</feature>
<dbReference type="RefSeq" id="XP_041198081.1">
    <property type="nucleotide sequence ID" value="XM_041339265.1"/>
</dbReference>
<protein>
    <submittedName>
        <fullName evidence="2">Uncharacterized protein</fullName>
    </submittedName>
</protein>
<name>A0A9P7JI04_9AGAM</name>
<proteinExistence type="predicted"/>
<evidence type="ECO:0000313" key="2">
    <source>
        <dbReference type="EMBL" id="KAG1824364.1"/>
    </source>
</evidence>
<feature type="compositionally biased region" description="Pro residues" evidence="1">
    <location>
        <begin position="323"/>
        <end position="337"/>
    </location>
</feature>
<comment type="caution">
    <text evidence="2">The sequence shown here is derived from an EMBL/GenBank/DDBJ whole genome shotgun (WGS) entry which is preliminary data.</text>
</comment>
<organism evidence="2 3">
    <name type="scientific">Suillus subaureus</name>
    <dbReference type="NCBI Taxonomy" id="48587"/>
    <lineage>
        <taxon>Eukaryota</taxon>
        <taxon>Fungi</taxon>
        <taxon>Dikarya</taxon>
        <taxon>Basidiomycota</taxon>
        <taxon>Agaricomycotina</taxon>
        <taxon>Agaricomycetes</taxon>
        <taxon>Agaricomycetidae</taxon>
        <taxon>Boletales</taxon>
        <taxon>Suillineae</taxon>
        <taxon>Suillaceae</taxon>
        <taxon>Suillus</taxon>
    </lineage>
</organism>
<reference evidence="2" key="1">
    <citation type="journal article" date="2020" name="New Phytol.">
        <title>Comparative genomics reveals dynamic genome evolution in host specialist ectomycorrhizal fungi.</title>
        <authorList>
            <person name="Lofgren L.A."/>
            <person name="Nguyen N.H."/>
            <person name="Vilgalys R."/>
            <person name="Ruytinx J."/>
            <person name="Liao H.L."/>
            <person name="Branco S."/>
            <person name="Kuo A."/>
            <person name="LaButti K."/>
            <person name="Lipzen A."/>
            <person name="Andreopoulos W."/>
            <person name="Pangilinan J."/>
            <person name="Riley R."/>
            <person name="Hundley H."/>
            <person name="Na H."/>
            <person name="Barry K."/>
            <person name="Grigoriev I.V."/>
            <person name="Stajich J.E."/>
            <person name="Kennedy P.G."/>
        </authorList>
    </citation>
    <scope>NUCLEOTIDE SEQUENCE</scope>
    <source>
        <strain evidence="2">MN1</strain>
    </source>
</reference>
<gene>
    <name evidence="2" type="ORF">BJ212DRAFT_1475674</name>
</gene>
<feature type="region of interest" description="Disordered" evidence="1">
    <location>
        <begin position="323"/>
        <end position="346"/>
    </location>
</feature>
<evidence type="ECO:0000313" key="3">
    <source>
        <dbReference type="Proteomes" id="UP000807769"/>
    </source>
</evidence>
<dbReference type="EMBL" id="JABBWG010000003">
    <property type="protein sequence ID" value="KAG1824364.1"/>
    <property type="molecule type" value="Genomic_DNA"/>
</dbReference>
<feature type="compositionally biased region" description="Polar residues" evidence="1">
    <location>
        <begin position="139"/>
        <end position="148"/>
    </location>
</feature>
<dbReference type="AlphaFoldDB" id="A0A9P7JI04"/>
<dbReference type="OrthoDB" id="3264576at2759"/>
<accession>A0A9P7JI04</accession>
<keyword evidence="3" id="KW-1185">Reference proteome</keyword>
<dbReference type="GeneID" id="64633281"/>
<dbReference type="Proteomes" id="UP000807769">
    <property type="component" value="Unassembled WGS sequence"/>
</dbReference>